<accession>A0A433VAK5</accession>
<reference evidence="7" key="2">
    <citation type="journal article" date="2019" name="Genome Biol. Evol.">
        <title>Day and night: Metabolic profiles and evolutionary relationships of six axenic non-marine cyanobacteria.</title>
        <authorList>
            <person name="Will S.E."/>
            <person name="Henke P."/>
            <person name="Boedeker C."/>
            <person name="Huang S."/>
            <person name="Brinkmann H."/>
            <person name="Rohde M."/>
            <person name="Jarek M."/>
            <person name="Friedl T."/>
            <person name="Seufert S."/>
            <person name="Schumacher M."/>
            <person name="Overmann J."/>
            <person name="Neumann-Schaal M."/>
            <person name="Petersen J."/>
        </authorList>
    </citation>
    <scope>NUCLEOTIDE SEQUENCE [LARGE SCALE GENOMIC DNA]</scope>
    <source>
        <strain evidence="7">PCC 7102</strain>
    </source>
</reference>
<keyword evidence="2" id="KW-0378">Hydrolase</keyword>
<gene>
    <name evidence="7" type="primary">zam</name>
    <name evidence="7" type="ORF">DSM106972_054250</name>
</gene>
<dbReference type="GO" id="GO:0004540">
    <property type="term" value="F:RNA nuclease activity"/>
    <property type="evidence" value="ECO:0007669"/>
    <property type="project" value="InterPro"/>
</dbReference>
<dbReference type="GO" id="GO:0004527">
    <property type="term" value="F:exonuclease activity"/>
    <property type="evidence" value="ECO:0007669"/>
    <property type="project" value="UniProtKB-KW"/>
</dbReference>
<proteinExistence type="predicted"/>
<dbReference type="SMART" id="SM00357">
    <property type="entry name" value="CSP"/>
    <property type="match status" value="1"/>
</dbReference>
<dbReference type="OrthoDB" id="9764149at2"/>
<dbReference type="GO" id="GO:0003723">
    <property type="term" value="F:RNA binding"/>
    <property type="evidence" value="ECO:0007669"/>
    <property type="project" value="InterPro"/>
</dbReference>
<evidence type="ECO:0000259" key="6">
    <source>
        <dbReference type="PROSITE" id="PS50126"/>
    </source>
</evidence>
<dbReference type="Gene3D" id="2.40.50.140">
    <property type="entry name" value="Nucleic acid-binding proteins"/>
    <property type="match status" value="2"/>
</dbReference>
<feature type="region of interest" description="Disordered" evidence="5">
    <location>
        <begin position="773"/>
        <end position="799"/>
    </location>
</feature>
<dbReference type="InterPro" id="IPR012340">
    <property type="entry name" value="NA-bd_OB-fold"/>
</dbReference>
<keyword evidence="1" id="KW-0540">Nuclease</keyword>
<keyword evidence="8" id="KW-1185">Reference proteome</keyword>
<dbReference type="Pfam" id="PF00575">
    <property type="entry name" value="S1"/>
    <property type="match status" value="1"/>
</dbReference>
<dbReference type="Pfam" id="PF17876">
    <property type="entry name" value="CSD2"/>
    <property type="match status" value="1"/>
</dbReference>
<dbReference type="Pfam" id="PF00773">
    <property type="entry name" value="RNB"/>
    <property type="match status" value="1"/>
</dbReference>
<evidence type="ECO:0000256" key="5">
    <source>
        <dbReference type="SAM" id="MobiDB-lite"/>
    </source>
</evidence>
<dbReference type="InterPro" id="IPR011129">
    <property type="entry name" value="CSD"/>
</dbReference>
<dbReference type="PROSITE" id="PS50126">
    <property type="entry name" value="S1"/>
    <property type="match status" value="1"/>
</dbReference>
<dbReference type="InterPro" id="IPR040476">
    <property type="entry name" value="CSD2"/>
</dbReference>
<feature type="coiled-coil region" evidence="4">
    <location>
        <begin position="627"/>
        <end position="654"/>
    </location>
</feature>
<dbReference type="SMART" id="SM00316">
    <property type="entry name" value="S1"/>
    <property type="match status" value="1"/>
</dbReference>
<dbReference type="InterPro" id="IPR003029">
    <property type="entry name" value="S1_domain"/>
</dbReference>
<dbReference type="GO" id="GO:0006402">
    <property type="term" value="P:mRNA catabolic process"/>
    <property type="evidence" value="ECO:0007669"/>
    <property type="project" value="TreeGrafter"/>
</dbReference>
<dbReference type="Pfam" id="PF08206">
    <property type="entry name" value="OB_RNB"/>
    <property type="match status" value="1"/>
</dbReference>
<dbReference type="EMBL" id="RSCL01000014">
    <property type="protein sequence ID" value="RUT03117.1"/>
    <property type="molecule type" value="Genomic_DNA"/>
</dbReference>
<reference evidence="7" key="1">
    <citation type="submission" date="2018-12" db="EMBL/GenBank/DDBJ databases">
        <authorList>
            <person name="Will S."/>
            <person name="Neumann-Schaal M."/>
            <person name="Henke P."/>
        </authorList>
    </citation>
    <scope>NUCLEOTIDE SEQUENCE</scope>
    <source>
        <strain evidence="7">PCC 7102</strain>
    </source>
</reference>
<keyword evidence="3" id="KW-0269">Exonuclease</keyword>
<dbReference type="AlphaFoldDB" id="A0A433VAK5"/>
<sequence>MEFSIATLLANFTDDKLVARKLLEKKLGCEDEANLQKLHIALEVLEKIGILVKERGKYRRVTEEGLIEAKLRCSSKGFCFAIQDVEGAEDIYVRESHLSNAWNGDRVLVRVLKEGSRRRSPEGEVKLILERSNHTLLARIKQVEGGYRAVPLDDRLLFELKLLASNGNLEALGEAIDHLAHVEVLRYPLAQYPPLGRVVQVLGSDAEAAADIDLVTCKHDLSRTFSDAVLDAASKLPKKLLKADLKNRLDLREKFTIAIGTEVDSNNIENALTLEPTPNGNWLLGFHISDLTHFILPDEILDREALKRGRSVYLGELVLPMLPPGVSEKCALLPGNDRLAISFLITLEARTGNVLKWEIQPSVVKVDKFMTEEQANAVLDGTNEGTTAKGRKPKDSTETIDLLQTLLRLSNALKQIRLTRGSLQLNLPPVQNPYYDEGSLGCLIESDSPMRMLLTELVLLVNQLMATHLSALGVPAIWRVQGVPDSEDVQEMLKLAINLGVELSLPEDIEVQPLDYQQLTRVFAESASEQVLTYLLQDTLKPANYSTKLAPHFGLSLLSGYTHFCSPLRRYPDLLMQRVYYSLIQNGRDRRNTRVKERVNLRSSTSHAEINWNVLAPEQQSELHSDLARVITQLNDREKEVQEAETDLAGLQRASLMKQRIGEVFNGVITGVQSYGFFVEIEVATEDEDAVNPLRVEGLVHVSSLKDDWYEYRARQQALFGRKNRASYRLGDRVAVQVKSVDYYRQQIDLVTVGSDGTPIIGKDYNTGDMRSMYMRDDIDQDDDDDDDDDDMEDYEEDE</sequence>
<dbReference type="PANTHER" id="PTHR23355">
    <property type="entry name" value="RIBONUCLEASE"/>
    <property type="match status" value="1"/>
</dbReference>
<evidence type="ECO:0000256" key="3">
    <source>
        <dbReference type="ARBA" id="ARBA00022839"/>
    </source>
</evidence>
<dbReference type="InterPro" id="IPR050180">
    <property type="entry name" value="RNR_Ribonuclease"/>
</dbReference>
<dbReference type="PANTHER" id="PTHR23355:SF9">
    <property type="entry name" value="DIS3-LIKE EXONUCLEASE 2"/>
    <property type="match status" value="1"/>
</dbReference>
<dbReference type="GO" id="GO:0005829">
    <property type="term" value="C:cytosol"/>
    <property type="evidence" value="ECO:0007669"/>
    <property type="project" value="TreeGrafter"/>
</dbReference>
<dbReference type="InterPro" id="IPR013223">
    <property type="entry name" value="RNase_B_OB_dom"/>
</dbReference>
<evidence type="ECO:0000313" key="7">
    <source>
        <dbReference type="EMBL" id="RUT03117.1"/>
    </source>
</evidence>
<protein>
    <submittedName>
        <fullName evidence="7">Iron ABC transporter substrate-binding protein</fullName>
    </submittedName>
</protein>
<evidence type="ECO:0000256" key="4">
    <source>
        <dbReference type="SAM" id="Coils"/>
    </source>
</evidence>
<evidence type="ECO:0000256" key="1">
    <source>
        <dbReference type="ARBA" id="ARBA00022722"/>
    </source>
</evidence>
<comment type="caution">
    <text evidence="7">The sequence shown here is derived from an EMBL/GenBank/DDBJ whole genome shotgun (WGS) entry which is preliminary data.</text>
</comment>
<dbReference type="RefSeq" id="WP_127083712.1">
    <property type="nucleotide sequence ID" value="NZ_RSCL01000014.1"/>
</dbReference>
<name>A0A433VAK5_9CYAN</name>
<feature type="domain" description="S1 motif" evidence="6">
    <location>
        <begin position="662"/>
        <end position="753"/>
    </location>
</feature>
<evidence type="ECO:0000256" key="2">
    <source>
        <dbReference type="ARBA" id="ARBA00022801"/>
    </source>
</evidence>
<keyword evidence="4" id="KW-0175">Coiled coil</keyword>
<dbReference type="InterPro" id="IPR001900">
    <property type="entry name" value="RNase_II/R"/>
</dbReference>
<organism evidence="7 8">
    <name type="scientific">Dulcicalothrix desertica PCC 7102</name>
    <dbReference type="NCBI Taxonomy" id="232991"/>
    <lineage>
        <taxon>Bacteria</taxon>
        <taxon>Bacillati</taxon>
        <taxon>Cyanobacteriota</taxon>
        <taxon>Cyanophyceae</taxon>
        <taxon>Nostocales</taxon>
        <taxon>Calotrichaceae</taxon>
        <taxon>Dulcicalothrix</taxon>
    </lineage>
</organism>
<feature type="compositionally biased region" description="Acidic residues" evidence="5">
    <location>
        <begin position="779"/>
        <end position="799"/>
    </location>
</feature>
<dbReference type="Proteomes" id="UP000271624">
    <property type="component" value="Unassembled WGS sequence"/>
</dbReference>
<dbReference type="SUPFAM" id="SSF50249">
    <property type="entry name" value="Nucleic acid-binding proteins"/>
    <property type="match status" value="3"/>
</dbReference>
<evidence type="ECO:0000313" key="8">
    <source>
        <dbReference type="Proteomes" id="UP000271624"/>
    </source>
</evidence>
<dbReference type="SMART" id="SM00955">
    <property type="entry name" value="RNB"/>
    <property type="match status" value="1"/>
</dbReference>
<dbReference type="CDD" id="cd04471">
    <property type="entry name" value="S1_RNase_R"/>
    <property type="match status" value="1"/>
</dbReference>